<gene>
    <name evidence="6" type="ORF">NAEGRDRAFT_39404</name>
</gene>
<dbReference type="GO" id="GO:0015031">
    <property type="term" value="P:protein transport"/>
    <property type="evidence" value="ECO:0007669"/>
    <property type="project" value="UniProtKB-KW"/>
</dbReference>
<dbReference type="GeneID" id="8863337"/>
<keyword evidence="3" id="KW-0813">Transport</keyword>
<name>D2VHN3_NAEGR</name>
<dbReference type="PANTHER" id="PTHR13673">
    <property type="entry name" value="ESOPHAGEAL CANCER ASSOCIATED PROTEIN"/>
    <property type="match status" value="1"/>
</dbReference>
<dbReference type="OMA" id="RVEVCKN"/>
<evidence type="ECO:0000256" key="5">
    <source>
        <dbReference type="ARBA" id="ARBA00022927"/>
    </source>
</evidence>
<dbReference type="RefSeq" id="XP_002676362.1">
    <property type="nucleotide sequence ID" value="XM_002676316.1"/>
</dbReference>
<comment type="similarity">
    <text evidence="2">Belongs to the VPS35L family.</text>
</comment>
<dbReference type="InterPro" id="IPR005378">
    <property type="entry name" value="Vps35"/>
</dbReference>
<evidence type="ECO:0000256" key="2">
    <source>
        <dbReference type="ARBA" id="ARBA00010704"/>
    </source>
</evidence>
<keyword evidence="7" id="KW-1185">Reference proteome</keyword>
<dbReference type="VEuPathDB" id="AmoebaDB:NAEGRDRAFT_39404"/>
<dbReference type="STRING" id="5762.D2VHN3"/>
<dbReference type="GO" id="GO:0030906">
    <property type="term" value="C:retromer, cargo-selective complex"/>
    <property type="evidence" value="ECO:0007669"/>
    <property type="project" value="InterPro"/>
</dbReference>
<dbReference type="GO" id="GO:0005768">
    <property type="term" value="C:endosome"/>
    <property type="evidence" value="ECO:0007669"/>
    <property type="project" value="UniProtKB-SubCell"/>
</dbReference>
<dbReference type="GO" id="GO:0032456">
    <property type="term" value="P:endocytic recycling"/>
    <property type="evidence" value="ECO:0007669"/>
    <property type="project" value="InterPro"/>
</dbReference>
<dbReference type="GO" id="GO:0042147">
    <property type="term" value="P:retrograde transport, endosome to Golgi"/>
    <property type="evidence" value="ECO:0007669"/>
    <property type="project" value="InterPro"/>
</dbReference>
<accession>D2VHN3</accession>
<organism evidence="7">
    <name type="scientific">Naegleria gruberi</name>
    <name type="common">Amoeba</name>
    <dbReference type="NCBI Taxonomy" id="5762"/>
    <lineage>
        <taxon>Eukaryota</taxon>
        <taxon>Discoba</taxon>
        <taxon>Heterolobosea</taxon>
        <taxon>Tetramitia</taxon>
        <taxon>Eutetramitia</taxon>
        <taxon>Vahlkampfiidae</taxon>
        <taxon>Naegleria</taxon>
    </lineage>
</organism>
<evidence type="ECO:0000256" key="1">
    <source>
        <dbReference type="ARBA" id="ARBA00004177"/>
    </source>
</evidence>
<evidence type="ECO:0000256" key="3">
    <source>
        <dbReference type="ARBA" id="ARBA00022448"/>
    </source>
</evidence>
<dbReference type="Proteomes" id="UP000006671">
    <property type="component" value="Unassembled WGS sequence"/>
</dbReference>
<dbReference type="AlphaFoldDB" id="D2VHN3"/>
<dbReference type="EMBL" id="GG738872">
    <property type="protein sequence ID" value="EFC43618.1"/>
    <property type="molecule type" value="Genomic_DNA"/>
</dbReference>
<dbReference type="Pfam" id="PF03635">
    <property type="entry name" value="Vps35"/>
    <property type="match status" value="1"/>
</dbReference>
<dbReference type="KEGG" id="ngr:NAEGRDRAFT_39404"/>
<keyword evidence="5" id="KW-0653">Protein transport</keyword>
<evidence type="ECO:0000313" key="6">
    <source>
        <dbReference type="EMBL" id="EFC43618.1"/>
    </source>
</evidence>
<sequence>MRLDELDKEEKEQDTQYMAQKDYLRHLEKLNDELKDAWNIHNDRVKSLKIVIKCSKILGKSTVPQFYPSMFVLVSEVLDTFGKLVYNRIKEKANRTDPITGKIISKLPKEFSLHDVTEDAKEVCRNWHYKVASIRELLGRLYLEMTILSSYRFIYDGDVRLKKDFVRIAKEIRGIGDPLIANYARCYLARKGFELIPDEKEYLMILFDDFVYTQQQMEEEHFTKFLNKVGINKGQYFDLLAPALDWILEVLGKDAGEPLFHKVLDRYQKEGKSSAIFLNSIINSFEAHLVAQAASILIYEIKNCDDSLPRHILFKSLGEQFCVCPPDDKNKLELLNEIWKFVTTMKEIVDYTSVVEVFIEFVCKSFSLKEVGILLRDLLQHLKNSGMTTFEIVEADIQNILLTILENTDDFIKAFNLQQFLPLFDMLSNIRRVEVSKGMLKAFAKRKSTTAADPVVISSLFDLAQTVQNSVNELSQDFEKEEVCEALVGFVNGIDFGMALEKQLNFFVDCRKSFSMFDSINEALITKTLNMIAKTYKFVKAQHSTKTSSFVKACISFCHITIPSLSNLFKRTKLYVLSGQYAVMNNLLPQANSLFKLAIETINSIPRIETLADNTVIDNTEDLVSLICFISSCFVSVPGHPEQGPFYLMRGLLNLIQEYDWGVGSDAKIRLFIYTLSTLSALAQENLPYTYTGVSSNDELFMEDDDYKQQIIAIGNTIIGKTVEEIMSLGKDEDFSSKRKQALCAAELLNSIVFISAFNNQLLGLVGDLYKLAQNDDQARKIVNNIKNNVNYLATSDRLNVIGYSSKEPIMKKQFKLDKQQFTVLQSKVFSQ</sequence>
<comment type="subcellular location">
    <subcellularLocation>
        <location evidence="1">Endosome</location>
    </subcellularLocation>
</comment>
<evidence type="ECO:0000256" key="4">
    <source>
        <dbReference type="ARBA" id="ARBA00022753"/>
    </source>
</evidence>
<proteinExistence type="inferred from homology"/>
<keyword evidence="4" id="KW-0967">Endosome</keyword>
<protein>
    <submittedName>
        <fullName evidence="6">Predicted protein</fullName>
    </submittedName>
</protein>
<reference evidence="6 7" key="1">
    <citation type="journal article" date="2010" name="Cell">
        <title>The genome of Naegleria gruberi illuminates early eukaryotic versatility.</title>
        <authorList>
            <person name="Fritz-Laylin L.K."/>
            <person name="Prochnik S.E."/>
            <person name="Ginger M.L."/>
            <person name="Dacks J.B."/>
            <person name="Carpenter M.L."/>
            <person name="Field M.C."/>
            <person name="Kuo A."/>
            <person name="Paredez A."/>
            <person name="Chapman J."/>
            <person name="Pham J."/>
            <person name="Shu S."/>
            <person name="Neupane R."/>
            <person name="Cipriano M."/>
            <person name="Mancuso J."/>
            <person name="Tu H."/>
            <person name="Salamov A."/>
            <person name="Lindquist E."/>
            <person name="Shapiro H."/>
            <person name="Lucas S."/>
            <person name="Grigoriev I.V."/>
            <person name="Cande W.Z."/>
            <person name="Fulton C."/>
            <person name="Rokhsar D.S."/>
            <person name="Dawson S.C."/>
        </authorList>
    </citation>
    <scope>NUCLEOTIDE SEQUENCE [LARGE SCALE GENOMIC DNA]</scope>
    <source>
        <strain evidence="6 7">NEG-M</strain>
    </source>
</reference>
<dbReference type="eggNOG" id="KOG3682">
    <property type="taxonomic scope" value="Eukaryota"/>
</dbReference>
<dbReference type="PANTHER" id="PTHR13673:SF0">
    <property type="entry name" value="VPS35 ENDOSOMAL PROTEIN-SORTING FACTOR-LIKE"/>
    <property type="match status" value="1"/>
</dbReference>
<dbReference type="GO" id="GO:0005829">
    <property type="term" value="C:cytosol"/>
    <property type="evidence" value="ECO:0007669"/>
    <property type="project" value="GOC"/>
</dbReference>
<dbReference type="OrthoDB" id="1734063at2759"/>
<evidence type="ECO:0000313" key="7">
    <source>
        <dbReference type="Proteomes" id="UP000006671"/>
    </source>
</evidence>
<dbReference type="InterPro" id="IPR029705">
    <property type="entry name" value="VPS35L"/>
</dbReference>
<dbReference type="InParanoid" id="D2VHN3"/>